<evidence type="ECO:0000313" key="2">
    <source>
        <dbReference type="Proteomes" id="UP000256542"/>
    </source>
</evidence>
<keyword evidence="2" id="KW-1185">Reference proteome</keyword>
<dbReference type="Proteomes" id="UP000256542">
    <property type="component" value="Unassembled WGS sequence"/>
</dbReference>
<dbReference type="RefSeq" id="WP_115897899.1">
    <property type="nucleotide sequence ID" value="NZ_QUNG01000007.1"/>
</dbReference>
<dbReference type="Gene3D" id="2.30.30.400">
    <property type="entry name" value="Rof-like"/>
    <property type="match status" value="1"/>
</dbReference>
<dbReference type="AlphaFoldDB" id="A0A3E0DLC0"/>
<dbReference type="Pfam" id="PF07073">
    <property type="entry name" value="ROF"/>
    <property type="match status" value="1"/>
</dbReference>
<dbReference type="OrthoDB" id="5344363at2"/>
<reference evidence="1 2" key="1">
    <citation type="submission" date="2018-08" db="EMBL/GenBank/DDBJ databases">
        <title>Genomic Encyclopedia of Type Strains, Phase III (KMG-III): the genomes of soil and plant-associated and newly described type strains.</title>
        <authorList>
            <person name="Whitman W."/>
        </authorList>
    </citation>
    <scope>NUCLEOTIDE SEQUENCE [LARGE SCALE GENOMIC DNA]</scope>
    <source>
        <strain evidence="1 2">CECT 7375</strain>
    </source>
</reference>
<dbReference type="InterPro" id="IPR009778">
    <property type="entry name" value="ROF"/>
</dbReference>
<sequence>MITCHEYDYVEIVCLFHYPIRLTMVTGELIEGIALDTAHNENRTECIKIQTADGAQLVVLSEVTKLAITIDNPHFTEVHFQS</sequence>
<proteinExistence type="predicted"/>
<dbReference type="SUPFAM" id="SSF101744">
    <property type="entry name" value="Rof/RNase P subunit-like"/>
    <property type="match status" value="1"/>
</dbReference>
<dbReference type="InterPro" id="IPR038626">
    <property type="entry name" value="Rof-like_sf"/>
</dbReference>
<organism evidence="1 2">
    <name type="scientific">Marinomonas pollencensis</name>
    <dbReference type="NCBI Taxonomy" id="491954"/>
    <lineage>
        <taxon>Bacteria</taxon>
        <taxon>Pseudomonadati</taxon>
        <taxon>Pseudomonadota</taxon>
        <taxon>Gammaproteobacteria</taxon>
        <taxon>Oceanospirillales</taxon>
        <taxon>Oceanospirillaceae</taxon>
        <taxon>Marinomonas</taxon>
    </lineage>
</organism>
<dbReference type="EMBL" id="QUNG01000007">
    <property type="protein sequence ID" value="REG82891.1"/>
    <property type="molecule type" value="Genomic_DNA"/>
</dbReference>
<protein>
    <submittedName>
        <fullName evidence="1">Rof transcriptional antiterminator</fullName>
    </submittedName>
</protein>
<gene>
    <name evidence="1" type="ORF">DFP81_10765</name>
</gene>
<dbReference type="InterPro" id="IPR023534">
    <property type="entry name" value="Rof/RNase_P-like"/>
</dbReference>
<name>A0A3E0DLC0_9GAMM</name>
<comment type="caution">
    <text evidence="1">The sequence shown here is derived from an EMBL/GenBank/DDBJ whole genome shotgun (WGS) entry which is preliminary data.</text>
</comment>
<evidence type="ECO:0000313" key="1">
    <source>
        <dbReference type="EMBL" id="REG82891.1"/>
    </source>
</evidence>
<accession>A0A3E0DLC0</accession>